<keyword evidence="2" id="KW-1185">Reference proteome</keyword>
<evidence type="ECO:0008006" key="3">
    <source>
        <dbReference type="Google" id="ProtNLM"/>
    </source>
</evidence>
<dbReference type="AlphaFoldDB" id="A0A0D1D8T0"/>
<dbReference type="STRING" id="935700.jaqu_18990"/>
<comment type="caution">
    <text evidence="1">The sequence shown here is derived from an EMBL/GenBank/DDBJ whole genome shotgun (WGS) entry which is preliminary data.</text>
</comment>
<protein>
    <recommendedName>
        <fullName evidence="3">Sulfotransferase family protein</fullName>
    </recommendedName>
</protein>
<accession>A0A0D1D8T0</accession>
<dbReference type="EMBL" id="JYFE01000036">
    <property type="protein sequence ID" value="KIT16303.1"/>
    <property type="molecule type" value="Genomic_DNA"/>
</dbReference>
<dbReference type="PATRIC" id="fig|935700.4.peg.1966"/>
<dbReference type="Proteomes" id="UP000032232">
    <property type="component" value="Unassembled WGS sequence"/>
</dbReference>
<name>A0A0D1D8T0_9RHOB</name>
<proteinExistence type="predicted"/>
<evidence type="ECO:0000313" key="1">
    <source>
        <dbReference type="EMBL" id="KIT16303.1"/>
    </source>
</evidence>
<reference evidence="1 2" key="1">
    <citation type="submission" date="2015-02" db="EMBL/GenBank/DDBJ databases">
        <title>Genome Sequence of Jannaschia aquimarina DSM28248, a member of the Roseobacter clade.</title>
        <authorList>
            <person name="Voget S."/>
            <person name="Daniel R."/>
        </authorList>
    </citation>
    <scope>NUCLEOTIDE SEQUENCE [LARGE SCALE GENOMIC DNA]</scope>
    <source>
        <strain evidence="1 2">GSW-M26</strain>
    </source>
</reference>
<sequence length="281" mass="31615">MRYAPEADIVFIHIPKNAGQSVRNAMARATAISYAPLAKDLGISEAEAEVAVEKGMDVPKLGMIHPAHLPLWLLKERFPASWRILRDAQSFALVRAVRPRFLSAVMQRLREFRDTGPIRSDDPVVREEAARVCEWLATQARPVALEYVHFIPQSHFIDMDGRRIVNAIFPTDRMDAVADWLDEAGLHIEITHDHARRQPKPWARPIQPIARFAGRYLMPHAIKRALHPIWARSGAFADAAGGYAQVDLGSDVEDFIASYYASDQKMFEESLAGIDRKSASE</sequence>
<evidence type="ECO:0000313" key="2">
    <source>
        <dbReference type="Proteomes" id="UP000032232"/>
    </source>
</evidence>
<organism evidence="1 2">
    <name type="scientific">Jannaschia aquimarina</name>
    <dbReference type="NCBI Taxonomy" id="935700"/>
    <lineage>
        <taxon>Bacteria</taxon>
        <taxon>Pseudomonadati</taxon>
        <taxon>Pseudomonadota</taxon>
        <taxon>Alphaproteobacteria</taxon>
        <taxon>Rhodobacterales</taxon>
        <taxon>Roseobacteraceae</taxon>
        <taxon>Jannaschia</taxon>
    </lineage>
</organism>
<gene>
    <name evidence="1" type="ORF">jaqu_18990</name>
</gene>